<evidence type="ECO:0000313" key="2">
    <source>
        <dbReference type="Proteomes" id="UP000029452"/>
    </source>
</evidence>
<accession>A0A094WB94</accession>
<proteinExistence type="predicted"/>
<dbReference type="PATRIC" id="fig|178606.4.peg.1483"/>
<dbReference type="Proteomes" id="UP000029452">
    <property type="component" value="Unassembled WGS sequence"/>
</dbReference>
<sequence length="44" mass="5240">MLKSVVDWDHSWILLEKSIGDYNSLWGFNLIPRACILKQYCRVQ</sequence>
<dbReference type="EMBL" id="JPGK01000005">
    <property type="protein sequence ID" value="KGA93770.1"/>
    <property type="molecule type" value="Genomic_DNA"/>
</dbReference>
<evidence type="ECO:0000313" key="1">
    <source>
        <dbReference type="EMBL" id="KGA93770.1"/>
    </source>
</evidence>
<comment type="caution">
    <text evidence="1">The sequence shown here is derived from an EMBL/GenBank/DDBJ whole genome shotgun (WGS) entry which is preliminary data.</text>
</comment>
<dbReference type="AlphaFoldDB" id="A0A094WB94"/>
<name>A0A094WB94_9BACT</name>
<organism evidence="1 2">
    <name type="scientific">Leptospirillum ferriphilum</name>
    <dbReference type="NCBI Taxonomy" id="178606"/>
    <lineage>
        <taxon>Bacteria</taxon>
        <taxon>Pseudomonadati</taxon>
        <taxon>Nitrospirota</taxon>
        <taxon>Nitrospiria</taxon>
        <taxon>Nitrospirales</taxon>
        <taxon>Nitrospiraceae</taxon>
        <taxon>Leptospirillum</taxon>
    </lineage>
</organism>
<reference evidence="1 2" key="1">
    <citation type="submission" date="2014-06" db="EMBL/GenBank/DDBJ databases">
        <title>Draft genome sequence of iron oxidizing acidophile Leptospirillum ferriphilum DSM14647.</title>
        <authorList>
            <person name="Cardenas J.P."/>
            <person name="Lazcano M."/>
            <person name="Ossandon F.J."/>
            <person name="Corbett M."/>
            <person name="Holmes D.S."/>
            <person name="Watkin E."/>
        </authorList>
    </citation>
    <scope>NUCLEOTIDE SEQUENCE [LARGE SCALE GENOMIC DNA]</scope>
    <source>
        <strain evidence="1 2">DSM 14647</strain>
    </source>
</reference>
<protein>
    <submittedName>
        <fullName evidence="1">Uncharacterized protein</fullName>
    </submittedName>
</protein>
<gene>
    <name evidence="1" type="ORF">LptCag_1480</name>
</gene>